<keyword evidence="4 5" id="KW-0413">Isomerase</keyword>
<dbReference type="PANTHER" id="PTHR43811:SF19">
    <property type="entry name" value="39 KDA FK506-BINDING NUCLEAR PROTEIN"/>
    <property type="match status" value="1"/>
</dbReference>
<accession>A0A1V2IHV6</accession>
<dbReference type="RefSeq" id="WP_076813470.1">
    <property type="nucleotide sequence ID" value="NZ_MOMC01000008.1"/>
</dbReference>
<evidence type="ECO:0000256" key="4">
    <source>
        <dbReference type="ARBA" id="ARBA00023235"/>
    </source>
</evidence>
<organism evidence="9 10">
    <name type="scientific">Pseudofrankia asymbiotica</name>
    <dbReference type="NCBI Taxonomy" id="1834516"/>
    <lineage>
        <taxon>Bacteria</taxon>
        <taxon>Bacillati</taxon>
        <taxon>Actinomycetota</taxon>
        <taxon>Actinomycetes</taxon>
        <taxon>Frankiales</taxon>
        <taxon>Frankiaceae</taxon>
        <taxon>Pseudofrankia</taxon>
    </lineage>
</organism>
<gene>
    <name evidence="9" type="ORF">BL253_03305</name>
</gene>
<dbReference type="EMBL" id="MOMC01000008">
    <property type="protein sequence ID" value="ONH32782.1"/>
    <property type="molecule type" value="Genomic_DNA"/>
</dbReference>
<dbReference type="EC" id="5.2.1.8" evidence="6"/>
<dbReference type="InterPro" id="IPR046357">
    <property type="entry name" value="PPIase_dom_sf"/>
</dbReference>
<protein>
    <recommendedName>
        <fullName evidence="6">Peptidyl-prolyl cis-trans isomerase</fullName>
        <ecNumber evidence="6">5.2.1.8</ecNumber>
    </recommendedName>
</protein>
<dbReference type="Gene3D" id="3.10.50.40">
    <property type="match status" value="1"/>
</dbReference>
<dbReference type="InterPro" id="IPR001179">
    <property type="entry name" value="PPIase_FKBP_dom"/>
</dbReference>
<comment type="catalytic activity">
    <reaction evidence="1 5 6">
        <text>[protein]-peptidylproline (omega=180) = [protein]-peptidylproline (omega=0)</text>
        <dbReference type="Rhea" id="RHEA:16237"/>
        <dbReference type="Rhea" id="RHEA-COMP:10747"/>
        <dbReference type="Rhea" id="RHEA-COMP:10748"/>
        <dbReference type="ChEBI" id="CHEBI:83833"/>
        <dbReference type="ChEBI" id="CHEBI:83834"/>
        <dbReference type="EC" id="5.2.1.8"/>
    </reaction>
</comment>
<dbReference type="STRING" id="1834516.BL253_03305"/>
<proteinExistence type="inferred from homology"/>
<dbReference type="SUPFAM" id="SSF54534">
    <property type="entry name" value="FKBP-like"/>
    <property type="match status" value="1"/>
</dbReference>
<dbReference type="AlphaFoldDB" id="A0A1V2IHV6"/>
<feature type="domain" description="PPIase FKBP-type" evidence="8">
    <location>
        <begin position="118"/>
        <end position="213"/>
    </location>
</feature>
<dbReference type="Pfam" id="PF00254">
    <property type="entry name" value="FKBP_C"/>
    <property type="match status" value="1"/>
</dbReference>
<evidence type="ECO:0000313" key="10">
    <source>
        <dbReference type="Proteomes" id="UP000188929"/>
    </source>
</evidence>
<evidence type="ECO:0000313" key="9">
    <source>
        <dbReference type="EMBL" id="ONH32782.1"/>
    </source>
</evidence>
<comment type="caution">
    <text evidence="9">The sequence shown here is derived from an EMBL/GenBank/DDBJ whole genome shotgun (WGS) entry which is preliminary data.</text>
</comment>
<evidence type="ECO:0000256" key="6">
    <source>
        <dbReference type="RuleBase" id="RU003915"/>
    </source>
</evidence>
<evidence type="ECO:0000259" key="8">
    <source>
        <dbReference type="PROSITE" id="PS50059"/>
    </source>
</evidence>
<evidence type="ECO:0000256" key="1">
    <source>
        <dbReference type="ARBA" id="ARBA00000971"/>
    </source>
</evidence>
<feature type="region of interest" description="Disordered" evidence="7">
    <location>
        <begin position="220"/>
        <end position="243"/>
    </location>
</feature>
<evidence type="ECO:0000256" key="7">
    <source>
        <dbReference type="SAM" id="MobiDB-lite"/>
    </source>
</evidence>
<dbReference type="PROSITE" id="PS50059">
    <property type="entry name" value="FKBP_PPIASE"/>
    <property type="match status" value="1"/>
</dbReference>
<dbReference type="Proteomes" id="UP000188929">
    <property type="component" value="Unassembled WGS sequence"/>
</dbReference>
<sequence length="243" mass="23472">MTTSPRPAPTRPFAPLAAAAGSRGLGHGRRAVAGCAVAVALLGAAVAGCDASTAPDGTAAAPVATKAPVTEAPTVLPVVGNPTNLTVEPAVGAGAGLPPTTLTVKDLVVGQGAPAGIDSTVTVNYTGVLWNTGEKFDASWTQGQPATFPLSGVIAGFAQGIGGSVKDSVEGMRVGGRRMIVIPPALGYGPQGGSGPIKVDDTIVFVVDLLDVADSGAAGATAAPTDAATGTPTATPTDPTASS</sequence>
<dbReference type="GO" id="GO:0003755">
    <property type="term" value="F:peptidyl-prolyl cis-trans isomerase activity"/>
    <property type="evidence" value="ECO:0007669"/>
    <property type="project" value="UniProtKB-UniRule"/>
</dbReference>
<evidence type="ECO:0000256" key="5">
    <source>
        <dbReference type="PROSITE-ProRule" id="PRU00277"/>
    </source>
</evidence>
<evidence type="ECO:0000256" key="2">
    <source>
        <dbReference type="ARBA" id="ARBA00006577"/>
    </source>
</evidence>
<keyword evidence="3 5" id="KW-0697">Rotamase</keyword>
<evidence type="ECO:0000256" key="3">
    <source>
        <dbReference type="ARBA" id="ARBA00023110"/>
    </source>
</evidence>
<name>A0A1V2IHV6_9ACTN</name>
<dbReference type="PANTHER" id="PTHR43811">
    <property type="entry name" value="FKBP-TYPE PEPTIDYL-PROLYL CIS-TRANS ISOMERASE FKPA"/>
    <property type="match status" value="1"/>
</dbReference>
<comment type="similarity">
    <text evidence="2 6">Belongs to the FKBP-type PPIase family.</text>
</comment>
<reference evidence="10" key="1">
    <citation type="submission" date="2016-10" db="EMBL/GenBank/DDBJ databases">
        <title>Frankia sp. NRRL B-16386 Genome sequencing.</title>
        <authorList>
            <person name="Ghodhbane-Gtari F."/>
            <person name="Swanson E."/>
            <person name="Gueddou A."/>
            <person name="Hezbri K."/>
            <person name="Ktari K."/>
            <person name="Nouioui I."/>
            <person name="Morris K."/>
            <person name="Simpson S."/>
            <person name="Abebe-Akele F."/>
            <person name="Thomas K."/>
            <person name="Gtari M."/>
            <person name="Tisa L.S."/>
        </authorList>
    </citation>
    <scope>NUCLEOTIDE SEQUENCE [LARGE SCALE GENOMIC DNA]</scope>
    <source>
        <strain evidence="10">NRRL B-16386</strain>
    </source>
</reference>
<keyword evidence="10" id="KW-1185">Reference proteome</keyword>